<dbReference type="PROSITE" id="PS50977">
    <property type="entry name" value="HTH_TETR_2"/>
    <property type="match status" value="1"/>
</dbReference>
<dbReference type="RefSeq" id="WP_310913085.1">
    <property type="nucleotide sequence ID" value="NZ_JAVLVT010000006.1"/>
</dbReference>
<feature type="region of interest" description="Disordered" evidence="6">
    <location>
        <begin position="1"/>
        <end position="24"/>
    </location>
</feature>
<keyword evidence="1" id="KW-0678">Repressor</keyword>
<feature type="DNA-binding region" description="H-T-H motif" evidence="5">
    <location>
        <begin position="46"/>
        <end position="65"/>
    </location>
</feature>
<keyword evidence="3 5" id="KW-0238">DNA-binding</keyword>
<dbReference type="InterPro" id="IPR023772">
    <property type="entry name" value="DNA-bd_HTH_TetR-type_CS"/>
</dbReference>
<comment type="caution">
    <text evidence="8">The sequence shown here is derived from an EMBL/GenBank/DDBJ whole genome shotgun (WGS) entry which is preliminary data.</text>
</comment>
<evidence type="ECO:0000256" key="2">
    <source>
        <dbReference type="ARBA" id="ARBA00023015"/>
    </source>
</evidence>
<evidence type="ECO:0000256" key="6">
    <source>
        <dbReference type="SAM" id="MobiDB-lite"/>
    </source>
</evidence>
<dbReference type="PRINTS" id="PR00455">
    <property type="entry name" value="HTHTETR"/>
</dbReference>
<evidence type="ECO:0000313" key="8">
    <source>
        <dbReference type="EMBL" id="MDS1271534.1"/>
    </source>
</evidence>
<dbReference type="InterPro" id="IPR050109">
    <property type="entry name" value="HTH-type_TetR-like_transc_reg"/>
</dbReference>
<evidence type="ECO:0000256" key="5">
    <source>
        <dbReference type="PROSITE-ProRule" id="PRU00335"/>
    </source>
</evidence>
<reference evidence="9" key="1">
    <citation type="submission" date="2023-07" db="EMBL/GenBank/DDBJ databases">
        <title>Novel species in the genus Lipingzhangella isolated from Sambhar Salt Lake.</title>
        <authorList>
            <person name="Jiya N."/>
            <person name="Kajale S."/>
            <person name="Sharma A."/>
        </authorList>
    </citation>
    <scope>NUCLEOTIDE SEQUENCE [LARGE SCALE GENOMIC DNA]</scope>
    <source>
        <strain evidence="9">LS1_29</strain>
    </source>
</reference>
<dbReference type="SUPFAM" id="SSF48498">
    <property type="entry name" value="Tetracyclin repressor-like, C-terminal domain"/>
    <property type="match status" value="1"/>
</dbReference>
<dbReference type="Pfam" id="PF00440">
    <property type="entry name" value="TetR_N"/>
    <property type="match status" value="1"/>
</dbReference>
<dbReference type="EMBL" id="JAVLVT010000006">
    <property type="protein sequence ID" value="MDS1271534.1"/>
    <property type="molecule type" value="Genomic_DNA"/>
</dbReference>
<keyword evidence="9" id="KW-1185">Reference proteome</keyword>
<dbReference type="InterPro" id="IPR036271">
    <property type="entry name" value="Tet_transcr_reg_TetR-rel_C_sf"/>
</dbReference>
<gene>
    <name evidence="8" type="ORF">RIF23_14640</name>
</gene>
<feature type="compositionally biased region" description="Low complexity" evidence="6">
    <location>
        <begin position="7"/>
        <end position="20"/>
    </location>
</feature>
<protein>
    <submittedName>
        <fullName evidence="8">TetR/AcrR family transcriptional regulator</fullName>
    </submittedName>
</protein>
<evidence type="ECO:0000256" key="3">
    <source>
        <dbReference type="ARBA" id="ARBA00023125"/>
    </source>
</evidence>
<dbReference type="Proteomes" id="UP001250214">
    <property type="component" value="Unassembled WGS sequence"/>
</dbReference>
<evidence type="ECO:0000256" key="4">
    <source>
        <dbReference type="ARBA" id="ARBA00023163"/>
    </source>
</evidence>
<dbReference type="Pfam" id="PF17932">
    <property type="entry name" value="TetR_C_24"/>
    <property type="match status" value="1"/>
</dbReference>
<accession>A0ABU2HAA5</accession>
<dbReference type="Gene3D" id="1.10.357.10">
    <property type="entry name" value="Tetracycline Repressor, domain 2"/>
    <property type="match status" value="1"/>
</dbReference>
<dbReference type="InterPro" id="IPR009057">
    <property type="entry name" value="Homeodomain-like_sf"/>
</dbReference>
<dbReference type="PROSITE" id="PS01081">
    <property type="entry name" value="HTH_TETR_1"/>
    <property type="match status" value="1"/>
</dbReference>
<evidence type="ECO:0000256" key="1">
    <source>
        <dbReference type="ARBA" id="ARBA00022491"/>
    </source>
</evidence>
<sequence length="210" mass="23669">MVSTHRAPATASADDPTPTTRSRDVRSRLVDVAAELFARHGFEGTSVQTVVEAAGVTKGAMYHHFTSKDDLLYEIYARVLRTQINQLLRIAELDLPVDQRVHAAAVDVVESTIASLDDSIIFFRSMHQLGPDKQMQVRAERRRYHERFRDMIEEGQRTGVFSSAVPADLVVDYHFGAVHHLSTWYREGGPWRATDVGNYFADMLLSALRP</sequence>
<feature type="domain" description="HTH tetR-type" evidence="7">
    <location>
        <begin position="23"/>
        <end position="83"/>
    </location>
</feature>
<organism evidence="8 9">
    <name type="scientific">Lipingzhangella rawalii</name>
    <dbReference type="NCBI Taxonomy" id="2055835"/>
    <lineage>
        <taxon>Bacteria</taxon>
        <taxon>Bacillati</taxon>
        <taxon>Actinomycetota</taxon>
        <taxon>Actinomycetes</taxon>
        <taxon>Streptosporangiales</taxon>
        <taxon>Nocardiopsidaceae</taxon>
        <taxon>Lipingzhangella</taxon>
    </lineage>
</organism>
<evidence type="ECO:0000259" key="7">
    <source>
        <dbReference type="PROSITE" id="PS50977"/>
    </source>
</evidence>
<dbReference type="InterPro" id="IPR001647">
    <property type="entry name" value="HTH_TetR"/>
</dbReference>
<keyword evidence="4" id="KW-0804">Transcription</keyword>
<name>A0ABU2HAA5_9ACTN</name>
<dbReference type="PANTHER" id="PTHR30055:SF175">
    <property type="entry name" value="HTH-TYPE TRANSCRIPTIONAL REPRESSOR KSTR2"/>
    <property type="match status" value="1"/>
</dbReference>
<evidence type="ECO:0000313" key="9">
    <source>
        <dbReference type="Proteomes" id="UP001250214"/>
    </source>
</evidence>
<proteinExistence type="predicted"/>
<dbReference type="InterPro" id="IPR041490">
    <property type="entry name" value="KstR2_TetR_C"/>
</dbReference>
<dbReference type="SUPFAM" id="SSF46689">
    <property type="entry name" value="Homeodomain-like"/>
    <property type="match status" value="1"/>
</dbReference>
<dbReference type="PANTHER" id="PTHR30055">
    <property type="entry name" value="HTH-TYPE TRANSCRIPTIONAL REGULATOR RUTR"/>
    <property type="match status" value="1"/>
</dbReference>
<dbReference type="Gene3D" id="1.10.10.60">
    <property type="entry name" value="Homeodomain-like"/>
    <property type="match status" value="1"/>
</dbReference>
<keyword evidence="2" id="KW-0805">Transcription regulation</keyword>